<evidence type="ECO:0000256" key="1">
    <source>
        <dbReference type="SAM" id="Phobius"/>
    </source>
</evidence>
<dbReference type="Proteomes" id="UP001498421">
    <property type="component" value="Unassembled WGS sequence"/>
</dbReference>
<gene>
    <name evidence="2" type="ORF">QQZ08_006771</name>
</gene>
<accession>A0ABR1HZL9</accession>
<feature type="transmembrane region" description="Helical" evidence="1">
    <location>
        <begin position="226"/>
        <end position="247"/>
    </location>
</feature>
<keyword evidence="1" id="KW-0812">Transmembrane</keyword>
<organism evidence="2 3">
    <name type="scientific">Neonectria magnoliae</name>
    <dbReference type="NCBI Taxonomy" id="2732573"/>
    <lineage>
        <taxon>Eukaryota</taxon>
        <taxon>Fungi</taxon>
        <taxon>Dikarya</taxon>
        <taxon>Ascomycota</taxon>
        <taxon>Pezizomycotina</taxon>
        <taxon>Sordariomycetes</taxon>
        <taxon>Hypocreomycetidae</taxon>
        <taxon>Hypocreales</taxon>
        <taxon>Nectriaceae</taxon>
        <taxon>Neonectria</taxon>
    </lineage>
</organism>
<evidence type="ECO:0000313" key="2">
    <source>
        <dbReference type="EMBL" id="KAK7426735.1"/>
    </source>
</evidence>
<dbReference type="EMBL" id="JAZAVK010000062">
    <property type="protein sequence ID" value="KAK7426735.1"/>
    <property type="molecule type" value="Genomic_DNA"/>
</dbReference>
<protein>
    <submittedName>
        <fullName evidence="2">Uncharacterized protein</fullName>
    </submittedName>
</protein>
<keyword evidence="3" id="KW-1185">Reference proteome</keyword>
<name>A0ABR1HZL9_9HYPO</name>
<reference evidence="2 3" key="1">
    <citation type="journal article" date="2025" name="Microbiol. Resour. Announc.">
        <title>Draft genome sequences for Neonectria magnoliae and Neonectria punicea, canker pathogens of Liriodendron tulipifera and Acer saccharum in West Virginia.</title>
        <authorList>
            <person name="Petronek H.M."/>
            <person name="Kasson M.T."/>
            <person name="Metheny A.M."/>
            <person name="Stauder C.M."/>
            <person name="Lovett B."/>
            <person name="Lynch S.C."/>
            <person name="Garnas J.R."/>
            <person name="Kasson L.R."/>
            <person name="Stajich J.E."/>
        </authorList>
    </citation>
    <scope>NUCLEOTIDE SEQUENCE [LARGE SCALE GENOMIC DNA]</scope>
    <source>
        <strain evidence="2 3">NRRL 64651</strain>
    </source>
</reference>
<sequence>MARFTSNPVQTNPDAEHQDDITQWQWALCNLVSMKSSLLPESSSLSLSAQVLMDQLAAKEPAALCITLRDALYSHLSRRILPLPSADINNQVNRLLDEVQTHMGKPFMKISLEGEPEQHLETIDLVCWIIKVGEFHINWERLDPEYFPLYLAILSGIILSRVGKVIDQNTPIAKAIPAAVDQFTRGEGVLPDPFKVFPLPPLRSDMFSLRPGLGMPQPIQLLPTSFASWAAIIASLLSVQVILLWTVRAAVYSTQSKWW</sequence>
<keyword evidence="1" id="KW-0472">Membrane</keyword>
<proteinExistence type="predicted"/>
<comment type="caution">
    <text evidence="2">The sequence shown here is derived from an EMBL/GenBank/DDBJ whole genome shotgun (WGS) entry which is preliminary data.</text>
</comment>
<keyword evidence="1" id="KW-1133">Transmembrane helix</keyword>
<evidence type="ECO:0000313" key="3">
    <source>
        <dbReference type="Proteomes" id="UP001498421"/>
    </source>
</evidence>